<evidence type="ECO:0000256" key="1">
    <source>
        <dbReference type="SAM" id="MobiDB-lite"/>
    </source>
</evidence>
<organism evidence="2 3">
    <name type="scientific">Streptoalloteichus hindustanus</name>
    <dbReference type="NCBI Taxonomy" id="2017"/>
    <lineage>
        <taxon>Bacteria</taxon>
        <taxon>Bacillati</taxon>
        <taxon>Actinomycetota</taxon>
        <taxon>Actinomycetes</taxon>
        <taxon>Pseudonocardiales</taxon>
        <taxon>Pseudonocardiaceae</taxon>
        <taxon>Streptoalloteichus</taxon>
    </lineage>
</organism>
<gene>
    <name evidence="2" type="ORF">SAMN05444320_104301</name>
</gene>
<accession>A0A1M5D589</accession>
<protein>
    <submittedName>
        <fullName evidence="2">Uncharacterized protein</fullName>
    </submittedName>
</protein>
<proteinExistence type="predicted"/>
<feature type="region of interest" description="Disordered" evidence="1">
    <location>
        <begin position="1"/>
        <end position="28"/>
    </location>
</feature>
<evidence type="ECO:0000313" key="2">
    <source>
        <dbReference type="EMBL" id="SHF62017.1"/>
    </source>
</evidence>
<sequence length="108" mass="11893">MVPLPLPGVPSPKRGSSTPTGVPGESWQADQFRERSGLRIHDQRVVHAITWVLDSRGVEIPVPACHVGAFGVWEWWRVYTSTNDPVSCRLPGCRPSRSASDGVQLCLF</sequence>
<keyword evidence="3" id="KW-1185">Reference proteome</keyword>
<reference evidence="2 3" key="1">
    <citation type="submission" date="2016-11" db="EMBL/GenBank/DDBJ databases">
        <authorList>
            <person name="Jaros S."/>
            <person name="Januszkiewicz K."/>
            <person name="Wedrychowicz H."/>
        </authorList>
    </citation>
    <scope>NUCLEOTIDE SEQUENCE [LARGE SCALE GENOMIC DNA]</scope>
    <source>
        <strain evidence="2 3">DSM 44523</strain>
    </source>
</reference>
<dbReference type="AlphaFoldDB" id="A0A1M5D589"/>
<name>A0A1M5D589_STRHI</name>
<dbReference type="STRING" id="2017.SAMN05444320_104301"/>
<evidence type="ECO:0000313" key="3">
    <source>
        <dbReference type="Proteomes" id="UP000184501"/>
    </source>
</evidence>
<dbReference type="Proteomes" id="UP000184501">
    <property type="component" value="Unassembled WGS sequence"/>
</dbReference>
<dbReference type="EMBL" id="FQVN01000004">
    <property type="protein sequence ID" value="SHF62017.1"/>
    <property type="molecule type" value="Genomic_DNA"/>
</dbReference>
<feature type="compositionally biased region" description="Pro residues" evidence="1">
    <location>
        <begin position="1"/>
        <end position="10"/>
    </location>
</feature>